<feature type="region of interest" description="Disordered" evidence="1">
    <location>
        <begin position="97"/>
        <end position="124"/>
    </location>
</feature>
<sequence>MEREELSRFQLILHEFLSLEGTLEAAAFQMSFHWDHFMVSKEIFVEPKENEARMHSEILHVFCKTLLRYPLNGDEIFLVLKLSTVVETNTVCKHEQRIKNAKKKSKKKQNQRKHVEPEKLDRKGERRPCCCNYAKKEE</sequence>
<reference evidence="2" key="1">
    <citation type="submission" date="2021-03" db="EMBL/GenBank/DDBJ databases">
        <authorList>
            <consortium name="Genoscope - CEA"/>
            <person name="William W."/>
        </authorList>
    </citation>
    <scope>NUCLEOTIDE SEQUENCE</scope>
    <source>
        <strain evidence="2">Doubled-haploid Pahang</strain>
    </source>
</reference>
<gene>
    <name evidence="2" type="ORF">GSMUA_324090.1</name>
</gene>
<protein>
    <submittedName>
        <fullName evidence="2">(wild Malaysian banana) hypothetical protein</fullName>
    </submittedName>
</protein>
<accession>A0A8D7ATS7</accession>
<organism evidence="2">
    <name type="scientific">Musa acuminata subsp. malaccensis</name>
    <name type="common">Wild banana</name>
    <name type="synonym">Musa malaccensis</name>
    <dbReference type="NCBI Taxonomy" id="214687"/>
    <lineage>
        <taxon>Eukaryota</taxon>
        <taxon>Viridiplantae</taxon>
        <taxon>Streptophyta</taxon>
        <taxon>Embryophyta</taxon>
        <taxon>Tracheophyta</taxon>
        <taxon>Spermatophyta</taxon>
        <taxon>Magnoliopsida</taxon>
        <taxon>Liliopsida</taxon>
        <taxon>Zingiberales</taxon>
        <taxon>Musaceae</taxon>
        <taxon>Musa</taxon>
    </lineage>
</organism>
<evidence type="ECO:0000256" key="1">
    <source>
        <dbReference type="SAM" id="MobiDB-lite"/>
    </source>
</evidence>
<proteinExistence type="predicted"/>
<evidence type="ECO:0000313" key="2">
    <source>
        <dbReference type="EMBL" id="CAG1854183.1"/>
    </source>
</evidence>
<name>A0A8D7ATS7_MUSAM</name>
<dbReference type="AlphaFoldDB" id="A0A8D7ATS7"/>
<feature type="compositionally biased region" description="Basic and acidic residues" evidence="1">
    <location>
        <begin position="113"/>
        <end position="124"/>
    </location>
</feature>
<dbReference type="EMBL" id="HG996476">
    <property type="protein sequence ID" value="CAG1854183.1"/>
    <property type="molecule type" value="Genomic_DNA"/>
</dbReference>
<feature type="compositionally biased region" description="Basic residues" evidence="1">
    <location>
        <begin position="99"/>
        <end position="112"/>
    </location>
</feature>